<protein>
    <submittedName>
        <fullName evidence="2">5384_t:CDS:1</fullName>
    </submittedName>
</protein>
<evidence type="ECO:0000313" key="2">
    <source>
        <dbReference type="EMBL" id="CAG8445844.1"/>
    </source>
</evidence>
<organism evidence="2 3">
    <name type="scientific">Diversispora eburnea</name>
    <dbReference type="NCBI Taxonomy" id="1213867"/>
    <lineage>
        <taxon>Eukaryota</taxon>
        <taxon>Fungi</taxon>
        <taxon>Fungi incertae sedis</taxon>
        <taxon>Mucoromycota</taxon>
        <taxon>Glomeromycotina</taxon>
        <taxon>Glomeromycetes</taxon>
        <taxon>Diversisporales</taxon>
        <taxon>Diversisporaceae</taxon>
        <taxon>Diversispora</taxon>
    </lineage>
</organism>
<dbReference type="AlphaFoldDB" id="A0A9N8V7J0"/>
<evidence type="ECO:0000313" key="3">
    <source>
        <dbReference type="Proteomes" id="UP000789706"/>
    </source>
</evidence>
<gene>
    <name evidence="2" type="ORF">DEBURN_LOCUS1785</name>
</gene>
<sequence>MTNSNSYNLQTFLDNLDKFVRLKSVENENERKKRGRPPKKENSNVVKELQKILQTTLLKMLNNEFQDIKDVSKKIIDILNNIILIIVESKLLENFHKKNDENDHWEKVALDSFSLIEKIIQINGADRGEFGKLCLKSLSQILLKSNISIDIRRNSADVINALLTGCKDNKKLLSQDQFLNVLELVSSMISAEDYELQLRHLEILFRLCPRIQDNREIFANKAFFVYRDMIPKFLEITANGFFEDSRNFLNAQNENNDGITNTPKTFRISCIIYNQKDLHHPEGQNWFFVDFNKYTISITVKSREVKPTKLREPLKLIDQNLSNEYVFNLIFDSHEDNCINDIKRILDNRQVFQKTQQSKQSNDILSLELHSSFSKTAANFENMSKSSKSLETVKPPIYERNDWKINNISKENELPSFPNLIDITSQMHNNIINSPDRIQTNTKTPSSLYSSSSFSPTSIMQIDYDLANLMLEKSNADKISLKEDNIELTEENSINLTNYKQSLCDKWQHEDDHIEETQGSYRRHNDMKRIQTKNFISNQIHNEDTRYDQFGEESMNYDDVKVQLQQKSGITNINKINKSIISLEKEKRKDYDEKEYPKLESDNYRVMKRGRNKLNMVNYDTSVVISDEEEFWKPRQNNCQNSVSDDKNGKHERLQALSKHSGSDDDDKISRQDVIMDNYILCSRESSTTIEDIKSLSTNNPENNKVLKERENEQIYITDDDNTLIAGNDLPHTSNVIVDEIRKFTDESLDEEIRNLLKLVGETIFKQFQQNDIALYQTTKNIIIKNEKKLSKGLEKQFERNNFTSIVLESQQILTKLKEEKIELENLRLEMGRMEIDEE</sequence>
<comment type="caution">
    <text evidence="2">The sequence shown here is derived from an EMBL/GenBank/DDBJ whole genome shotgun (WGS) entry which is preliminary data.</text>
</comment>
<reference evidence="2" key="1">
    <citation type="submission" date="2021-06" db="EMBL/GenBank/DDBJ databases">
        <authorList>
            <person name="Kallberg Y."/>
            <person name="Tangrot J."/>
            <person name="Rosling A."/>
        </authorList>
    </citation>
    <scope>NUCLEOTIDE SEQUENCE</scope>
    <source>
        <strain evidence="2">AZ414A</strain>
    </source>
</reference>
<keyword evidence="1" id="KW-0175">Coiled coil</keyword>
<name>A0A9N8V7J0_9GLOM</name>
<dbReference type="InterPro" id="IPR016024">
    <property type="entry name" value="ARM-type_fold"/>
</dbReference>
<dbReference type="OrthoDB" id="2370407at2759"/>
<feature type="coiled-coil region" evidence="1">
    <location>
        <begin position="807"/>
        <end position="837"/>
    </location>
</feature>
<dbReference type="EMBL" id="CAJVPK010000087">
    <property type="protein sequence ID" value="CAG8445844.1"/>
    <property type="molecule type" value="Genomic_DNA"/>
</dbReference>
<proteinExistence type="predicted"/>
<evidence type="ECO:0000256" key="1">
    <source>
        <dbReference type="SAM" id="Coils"/>
    </source>
</evidence>
<keyword evidence="3" id="KW-1185">Reference proteome</keyword>
<dbReference type="SUPFAM" id="SSF48371">
    <property type="entry name" value="ARM repeat"/>
    <property type="match status" value="1"/>
</dbReference>
<accession>A0A9N8V7J0</accession>
<dbReference type="Proteomes" id="UP000789706">
    <property type="component" value="Unassembled WGS sequence"/>
</dbReference>